<organism evidence="2 3">
    <name type="scientific">Streptomyces galbus</name>
    <dbReference type="NCBI Taxonomy" id="33898"/>
    <lineage>
        <taxon>Bacteria</taxon>
        <taxon>Bacillati</taxon>
        <taxon>Actinomycetota</taxon>
        <taxon>Actinomycetes</taxon>
        <taxon>Kitasatosporales</taxon>
        <taxon>Streptomycetaceae</taxon>
        <taxon>Streptomyces</taxon>
    </lineage>
</organism>
<feature type="transmembrane region" description="Helical" evidence="1">
    <location>
        <begin position="36"/>
        <end position="59"/>
    </location>
</feature>
<name>A0A4U5WVT9_STRGB</name>
<accession>A0A4U5WVT9</accession>
<evidence type="ECO:0000313" key="3">
    <source>
        <dbReference type="Proteomes" id="UP000308632"/>
    </source>
</evidence>
<gene>
    <name evidence="2" type="ORF">E4U92_26620</name>
</gene>
<keyword evidence="1" id="KW-0472">Membrane</keyword>
<sequence length="77" mass="8384">MLPVLWSVLGAVLLVVAVFALLVDGRRLRRPVARPIPWRLLAASATAALFLVLLGLAVWSDVTCHHDCEPTVTPVYP</sequence>
<feature type="transmembrane region" description="Helical" evidence="1">
    <location>
        <begin position="6"/>
        <end position="24"/>
    </location>
</feature>
<comment type="caution">
    <text evidence="2">The sequence shown here is derived from an EMBL/GenBank/DDBJ whole genome shotgun (WGS) entry which is preliminary data.</text>
</comment>
<dbReference type="Proteomes" id="UP000308632">
    <property type="component" value="Unassembled WGS sequence"/>
</dbReference>
<evidence type="ECO:0000313" key="2">
    <source>
        <dbReference type="EMBL" id="TKT06625.1"/>
    </source>
</evidence>
<dbReference type="RefSeq" id="WP_137302999.1">
    <property type="nucleotide sequence ID" value="NZ_BMVD01000022.1"/>
</dbReference>
<evidence type="ECO:0000256" key="1">
    <source>
        <dbReference type="SAM" id="Phobius"/>
    </source>
</evidence>
<reference evidence="2 3" key="1">
    <citation type="submission" date="2019-04" db="EMBL/GenBank/DDBJ databases">
        <title>Streptomyces lasaliensis sp.nov., an Actinomycete isolated from soil which produces the polyether antibiotic lasalocid.</title>
        <authorList>
            <person name="Erwin G."/>
            <person name="Haber C."/>
        </authorList>
    </citation>
    <scope>NUCLEOTIDE SEQUENCE [LARGE SCALE GENOMIC DNA]</scope>
    <source>
        <strain evidence="2 3">DSM 40089</strain>
    </source>
</reference>
<proteinExistence type="predicted"/>
<keyword evidence="1" id="KW-1133">Transmembrane helix</keyword>
<dbReference type="EMBL" id="SZPR01000021">
    <property type="protein sequence ID" value="TKT06625.1"/>
    <property type="molecule type" value="Genomic_DNA"/>
</dbReference>
<dbReference type="AlphaFoldDB" id="A0A4U5WVT9"/>
<keyword evidence="1" id="KW-0812">Transmembrane</keyword>
<protein>
    <submittedName>
        <fullName evidence="2">Uncharacterized protein</fullName>
    </submittedName>
</protein>